<proteinExistence type="predicted"/>
<dbReference type="EMBL" id="CM037614">
    <property type="protein sequence ID" value="KAH8015929.1"/>
    <property type="molecule type" value="Genomic_DNA"/>
</dbReference>
<reference evidence="1" key="1">
    <citation type="submission" date="2021-08" db="EMBL/GenBank/DDBJ databases">
        <title>The first chromosome-level gecko genome reveals the dynamic sex chromosomes of Neotropical dwarf geckos (Sphaerodactylidae: Sphaerodactylus).</title>
        <authorList>
            <person name="Pinto B.J."/>
            <person name="Keating S.E."/>
            <person name="Gamble T."/>
        </authorList>
    </citation>
    <scope>NUCLEOTIDE SEQUENCE</scope>
    <source>
        <strain evidence="1">TG3544</strain>
    </source>
</reference>
<comment type="caution">
    <text evidence="1">The sequence shown here is derived from an EMBL/GenBank/DDBJ whole genome shotgun (WGS) entry which is preliminary data.</text>
</comment>
<sequence length="194" mass="22016">MTTLLVKLLEQETRHQPRWQTRAPVLQRAAKRFRGCIRQGSGAQLRLLPGRPLQQPEGDNGARMWFFSRDPIRDFPFESVAPQEPPLQPGGPWQLHRGRRKATGEPVSLFVYDVKPNSEEQAQLAKAAFKHLKTLRHPNILSYIDGLETEKCLQVVTEPVVPLRAYLESRGEAKALNEQEISWGLHQIVVSAEG</sequence>
<protein>
    <submittedName>
        <fullName evidence="1">N-terminal kinase-like protein</fullName>
    </submittedName>
</protein>
<organism evidence="1 2">
    <name type="scientific">Sphaerodactylus townsendi</name>
    <dbReference type="NCBI Taxonomy" id="933632"/>
    <lineage>
        <taxon>Eukaryota</taxon>
        <taxon>Metazoa</taxon>
        <taxon>Chordata</taxon>
        <taxon>Craniata</taxon>
        <taxon>Vertebrata</taxon>
        <taxon>Euteleostomi</taxon>
        <taxon>Lepidosauria</taxon>
        <taxon>Squamata</taxon>
        <taxon>Bifurcata</taxon>
        <taxon>Gekkota</taxon>
        <taxon>Sphaerodactylidae</taxon>
        <taxon>Sphaerodactylus</taxon>
    </lineage>
</organism>
<name>A0ACB8G9P7_9SAUR</name>
<evidence type="ECO:0000313" key="2">
    <source>
        <dbReference type="Proteomes" id="UP000827872"/>
    </source>
</evidence>
<evidence type="ECO:0000313" key="1">
    <source>
        <dbReference type="EMBL" id="KAH8015929.1"/>
    </source>
</evidence>
<gene>
    <name evidence="1" type="primary">SCYL1</name>
    <name evidence="1" type="ORF">K3G42_010217</name>
</gene>
<accession>A0ACB8G9P7</accession>
<dbReference type="Proteomes" id="UP000827872">
    <property type="component" value="Linkage Group LG01"/>
</dbReference>
<keyword evidence="2" id="KW-1185">Reference proteome</keyword>